<dbReference type="FunFam" id="1.25.40.340:FF:000002">
    <property type="entry name" value="Dihydroxyacetone kinase, L subunit"/>
    <property type="match status" value="1"/>
</dbReference>
<dbReference type="AlphaFoldDB" id="A0A1G8R250"/>
<keyword evidence="5" id="KW-1185">Reference proteome</keyword>
<dbReference type="Proteomes" id="UP000198894">
    <property type="component" value="Unassembled WGS sequence"/>
</dbReference>
<accession>A0A1G8R250</accession>
<feature type="domain" description="DhaL" evidence="3">
    <location>
        <begin position="33"/>
        <end position="223"/>
    </location>
</feature>
<dbReference type="GO" id="GO:0019563">
    <property type="term" value="P:glycerol catabolic process"/>
    <property type="evidence" value="ECO:0007669"/>
    <property type="project" value="TreeGrafter"/>
</dbReference>
<gene>
    <name evidence="4" type="ORF">SAMN05428953_104237</name>
</gene>
<evidence type="ECO:0000256" key="1">
    <source>
        <dbReference type="ARBA" id="ARBA00022679"/>
    </source>
</evidence>
<evidence type="ECO:0000313" key="5">
    <source>
        <dbReference type="Proteomes" id="UP000198894"/>
    </source>
</evidence>
<dbReference type="GO" id="GO:0004371">
    <property type="term" value="F:glycerone kinase activity"/>
    <property type="evidence" value="ECO:0007669"/>
    <property type="project" value="InterPro"/>
</dbReference>
<proteinExistence type="predicted"/>
<reference evidence="5" key="1">
    <citation type="submission" date="2016-10" db="EMBL/GenBank/DDBJ databases">
        <authorList>
            <person name="Varghese N."/>
            <person name="Submissions S."/>
        </authorList>
    </citation>
    <scope>NUCLEOTIDE SEQUENCE [LARGE SCALE GENOMIC DNA]</scope>
    <source>
        <strain evidence="5">CGMCC 1.11022</strain>
    </source>
</reference>
<dbReference type="SUPFAM" id="SSF101473">
    <property type="entry name" value="DhaL-like"/>
    <property type="match status" value="1"/>
</dbReference>
<dbReference type="GO" id="GO:0005829">
    <property type="term" value="C:cytosol"/>
    <property type="evidence" value="ECO:0007669"/>
    <property type="project" value="TreeGrafter"/>
</dbReference>
<dbReference type="SMART" id="SM01120">
    <property type="entry name" value="Dak2"/>
    <property type="match status" value="1"/>
</dbReference>
<dbReference type="NCBIfam" id="TIGR02365">
    <property type="entry name" value="dha_L_ycgS"/>
    <property type="match status" value="1"/>
</dbReference>
<protein>
    <submittedName>
        <fullName evidence="4">Dihydroxyacetone kinase, C-terminal domain</fullName>
    </submittedName>
</protein>
<name>A0A1G8R250_9HYPH</name>
<sequence>MSPGTLEKNGTLEKSGSLDKTATLDKTGTMDKFDLKTLISVTADTIAAHAEELTRLDQAIGDGDHGLNMKRGFEAVRAEADMFATKPLPDALKAIGTKLVMTVGGASGPLFGTLFMALGKEISAEPDRANLMSAFGKAIEAVAARGKSQVGQKTMLDVLQPVHDALLQGKTGSEIADVADSAADATVPMKALRGRASFLGDRSIGHMDAGARSTALLVRAVAETIEGQA</sequence>
<dbReference type="InterPro" id="IPR012737">
    <property type="entry name" value="DhaK_L_YcgS"/>
</dbReference>
<dbReference type="Pfam" id="PF02734">
    <property type="entry name" value="Dak2"/>
    <property type="match status" value="1"/>
</dbReference>
<dbReference type="PROSITE" id="PS51480">
    <property type="entry name" value="DHAL"/>
    <property type="match status" value="1"/>
</dbReference>
<dbReference type="InterPro" id="IPR050861">
    <property type="entry name" value="Dihydroxyacetone_Kinase"/>
</dbReference>
<dbReference type="InterPro" id="IPR004007">
    <property type="entry name" value="DhaL_dom"/>
</dbReference>
<dbReference type="PANTHER" id="PTHR28629">
    <property type="entry name" value="TRIOKINASE/FMN CYCLASE"/>
    <property type="match status" value="1"/>
</dbReference>
<dbReference type="InterPro" id="IPR036117">
    <property type="entry name" value="DhaL_dom_sf"/>
</dbReference>
<dbReference type="PANTHER" id="PTHR28629:SF4">
    <property type="entry name" value="TRIOKINASE_FMN CYCLASE"/>
    <property type="match status" value="1"/>
</dbReference>
<evidence type="ECO:0000313" key="4">
    <source>
        <dbReference type="EMBL" id="SDJ11021.1"/>
    </source>
</evidence>
<dbReference type="EMBL" id="FNEE01000004">
    <property type="protein sequence ID" value="SDJ11021.1"/>
    <property type="molecule type" value="Genomic_DNA"/>
</dbReference>
<keyword evidence="1" id="KW-0808">Transferase</keyword>
<evidence type="ECO:0000256" key="2">
    <source>
        <dbReference type="ARBA" id="ARBA00022777"/>
    </source>
</evidence>
<dbReference type="Gene3D" id="1.25.40.340">
    <property type="match status" value="1"/>
</dbReference>
<keyword evidence="2 4" id="KW-0418">Kinase</keyword>
<organism evidence="4 5">
    <name type="scientific">Mesorhizobium muleiense</name>
    <dbReference type="NCBI Taxonomy" id="1004279"/>
    <lineage>
        <taxon>Bacteria</taxon>
        <taxon>Pseudomonadati</taxon>
        <taxon>Pseudomonadota</taxon>
        <taxon>Alphaproteobacteria</taxon>
        <taxon>Hyphomicrobiales</taxon>
        <taxon>Phyllobacteriaceae</taxon>
        <taxon>Mesorhizobium</taxon>
    </lineage>
</organism>
<evidence type="ECO:0000259" key="3">
    <source>
        <dbReference type="PROSITE" id="PS51480"/>
    </source>
</evidence>